<dbReference type="InterPro" id="IPR001810">
    <property type="entry name" value="F-box_dom"/>
</dbReference>
<evidence type="ECO:0000259" key="1">
    <source>
        <dbReference type="SMART" id="SM00256"/>
    </source>
</evidence>
<feature type="domain" description="F-box" evidence="1">
    <location>
        <begin position="28"/>
        <end position="68"/>
    </location>
</feature>
<dbReference type="InterPro" id="IPR050796">
    <property type="entry name" value="SCF_F-box_component"/>
</dbReference>
<protein>
    <recommendedName>
        <fullName evidence="1">F-box domain-containing protein</fullName>
    </recommendedName>
</protein>
<evidence type="ECO:0000313" key="3">
    <source>
        <dbReference type="Proteomes" id="UP000826656"/>
    </source>
</evidence>
<dbReference type="Proteomes" id="UP000826656">
    <property type="component" value="Unassembled WGS sequence"/>
</dbReference>
<dbReference type="Gene3D" id="1.20.1280.50">
    <property type="match status" value="1"/>
</dbReference>
<dbReference type="InterPro" id="IPR036047">
    <property type="entry name" value="F-box-like_dom_sf"/>
</dbReference>
<organism evidence="2 3">
    <name type="scientific">Solanum tuberosum</name>
    <name type="common">Potato</name>
    <dbReference type="NCBI Taxonomy" id="4113"/>
    <lineage>
        <taxon>Eukaryota</taxon>
        <taxon>Viridiplantae</taxon>
        <taxon>Streptophyta</taxon>
        <taxon>Embryophyta</taxon>
        <taxon>Tracheophyta</taxon>
        <taxon>Spermatophyta</taxon>
        <taxon>Magnoliopsida</taxon>
        <taxon>eudicotyledons</taxon>
        <taxon>Gunneridae</taxon>
        <taxon>Pentapetalae</taxon>
        <taxon>asterids</taxon>
        <taxon>lamiids</taxon>
        <taxon>Solanales</taxon>
        <taxon>Solanaceae</taxon>
        <taxon>Solanoideae</taxon>
        <taxon>Solaneae</taxon>
        <taxon>Solanum</taxon>
    </lineage>
</organism>
<dbReference type="SMART" id="SM00256">
    <property type="entry name" value="FBOX"/>
    <property type="match status" value="1"/>
</dbReference>
<proteinExistence type="predicted"/>
<evidence type="ECO:0000313" key="2">
    <source>
        <dbReference type="EMBL" id="KAH0744333.1"/>
    </source>
</evidence>
<keyword evidence="3" id="KW-1185">Reference proteome</keyword>
<dbReference type="EMBL" id="JAIVGD010000023">
    <property type="protein sequence ID" value="KAH0744333.1"/>
    <property type="molecule type" value="Genomic_DNA"/>
</dbReference>
<gene>
    <name evidence="2" type="ORF">KY290_032326</name>
</gene>
<dbReference type="Pfam" id="PF00646">
    <property type="entry name" value="F-box"/>
    <property type="match status" value="1"/>
</dbReference>
<reference evidence="2 3" key="1">
    <citation type="journal article" date="2021" name="bioRxiv">
        <title>Chromosome-scale and haplotype-resolved genome assembly of a tetraploid potato cultivar.</title>
        <authorList>
            <person name="Sun H."/>
            <person name="Jiao W.-B."/>
            <person name="Krause K."/>
            <person name="Campoy J.A."/>
            <person name="Goel M."/>
            <person name="Folz-Donahue K."/>
            <person name="Kukat C."/>
            <person name="Huettel B."/>
            <person name="Schneeberger K."/>
        </authorList>
    </citation>
    <scope>NUCLEOTIDE SEQUENCE [LARGE SCALE GENOMIC DNA]</scope>
    <source>
        <strain evidence="2">SolTubOtavaFocal</strain>
        <tissue evidence="2">Leaves</tissue>
    </source>
</reference>
<name>A0ABQ7UDK8_SOLTU</name>
<comment type="caution">
    <text evidence="2">The sequence shown here is derived from an EMBL/GenBank/DDBJ whole genome shotgun (WGS) entry which is preliminary data.</text>
</comment>
<dbReference type="PANTHER" id="PTHR31672">
    <property type="entry name" value="BNACNNG10540D PROTEIN"/>
    <property type="match status" value="1"/>
</dbReference>
<dbReference type="SUPFAM" id="SSF81383">
    <property type="entry name" value="F-box domain"/>
    <property type="match status" value="1"/>
</dbReference>
<dbReference type="PANTHER" id="PTHR31672:SF13">
    <property type="entry name" value="F-BOX PROTEIN CPR30-LIKE"/>
    <property type="match status" value="1"/>
</dbReference>
<accession>A0ABQ7UDK8</accession>
<sequence>MLPGKELNGENNEGKKENSKSDGQAILVCFDLIIKILLRLPVKSLLRCRSISKTWLALICSPKLIKSHMILSANKNDYTNHRLILRTGHPENLKDCKFVNGKLHWATIAGLGYQRGWGITSFDLADEKWRKGWYSHDESTEK</sequence>